<keyword evidence="2" id="KW-0479">Metal-binding</keyword>
<keyword evidence="1" id="KW-0963">Cytoplasm</keyword>
<dbReference type="Pfam" id="PF02272">
    <property type="entry name" value="DHHA1"/>
    <property type="match status" value="1"/>
</dbReference>
<keyword evidence="5" id="KW-0472">Membrane</keyword>
<keyword evidence="5" id="KW-1133">Transmembrane helix</keyword>
<evidence type="ECO:0000256" key="2">
    <source>
        <dbReference type="ARBA" id="ARBA00022723"/>
    </source>
</evidence>
<dbReference type="PANTHER" id="PTHR11777:SF36">
    <property type="entry name" value="ALANINE--TRNA LIGASE, CYTOPLASMIC"/>
    <property type="match status" value="1"/>
</dbReference>
<name>A0ABU7APF9_9TELE</name>
<sequence>MRLNLELKRKSFPVSTDPEDKRIFIFCLIVFDLCAFITTHHNLLFLSNYFLFFLLAFLQAHRKADALRQSLSSLGDKVKQQTTPNKDVQKEVADMTESIGTAVISQWQKDEMRESLKALKKTMDDLDRNYKADIQKRVLEKTKEVIENNPNQPLLIMEMETGASAKALNESLKLLKNQSPQTAAMLFTVDPDAAKITCLCQVPQDVAKRGLKASEWVQELCPLLDGKGGGKDMSAQATGRNTQCLQEALQLSNEFARLKLGEN</sequence>
<proteinExistence type="predicted"/>
<feature type="transmembrane region" description="Helical" evidence="5">
    <location>
        <begin position="21"/>
        <end position="38"/>
    </location>
</feature>
<evidence type="ECO:0000256" key="4">
    <source>
        <dbReference type="SAM" id="Coils"/>
    </source>
</evidence>
<evidence type="ECO:0000256" key="5">
    <source>
        <dbReference type="SAM" id="Phobius"/>
    </source>
</evidence>
<keyword evidence="4" id="KW-0175">Coiled coil</keyword>
<dbReference type="EMBL" id="JAHUTI010023032">
    <property type="protein sequence ID" value="MED6240112.1"/>
    <property type="molecule type" value="Genomic_DNA"/>
</dbReference>
<dbReference type="GO" id="GO:0016874">
    <property type="term" value="F:ligase activity"/>
    <property type="evidence" value="ECO:0007669"/>
    <property type="project" value="UniProtKB-KW"/>
</dbReference>
<protein>
    <submittedName>
        <fullName evidence="7">Alanine--tRNA ligase, cytoplasmic</fullName>
    </submittedName>
</protein>
<dbReference type="InterPro" id="IPR003156">
    <property type="entry name" value="DHHA1_dom"/>
</dbReference>
<dbReference type="Proteomes" id="UP001345963">
    <property type="component" value="Unassembled WGS sequence"/>
</dbReference>
<evidence type="ECO:0000259" key="6">
    <source>
        <dbReference type="Pfam" id="PF02272"/>
    </source>
</evidence>
<accession>A0ABU7APF9</accession>
<gene>
    <name evidence="7" type="primary">AARS1_2</name>
    <name evidence="7" type="ORF">ATANTOWER_016236</name>
</gene>
<evidence type="ECO:0000313" key="7">
    <source>
        <dbReference type="EMBL" id="MED6240112.1"/>
    </source>
</evidence>
<organism evidence="7 8">
    <name type="scientific">Ataeniobius toweri</name>
    <dbReference type="NCBI Taxonomy" id="208326"/>
    <lineage>
        <taxon>Eukaryota</taxon>
        <taxon>Metazoa</taxon>
        <taxon>Chordata</taxon>
        <taxon>Craniata</taxon>
        <taxon>Vertebrata</taxon>
        <taxon>Euteleostomi</taxon>
        <taxon>Actinopterygii</taxon>
        <taxon>Neopterygii</taxon>
        <taxon>Teleostei</taxon>
        <taxon>Neoteleostei</taxon>
        <taxon>Acanthomorphata</taxon>
        <taxon>Ovalentaria</taxon>
        <taxon>Atherinomorphae</taxon>
        <taxon>Cyprinodontiformes</taxon>
        <taxon>Goodeidae</taxon>
        <taxon>Ataeniobius</taxon>
    </lineage>
</organism>
<dbReference type="InterPro" id="IPR050058">
    <property type="entry name" value="Ala-tRNA_ligase"/>
</dbReference>
<feature type="domain" description="DHHA1" evidence="6">
    <location>
        <begin position="151"/>
        <end position="256"/>
    </location>
</feature>
<keyword evidence="8" id="KW-1185">Reference proteome</keyword>
<keyword evidence="7" id="KW-0436">Ligase</keyword>
<feature type="coiled-coil region" evidence="4">
    <location>
        <begin position="109"/>
        <end position="136"/>
    </location>
</feature>
<evidence type="ECO:0000313" key="8">
    <source>
        <dbReference type="Proteomes" id="UP001345963"/>
    </source>
</evidence>
<keyword evidence="3" id="KW-0862">Zinc</keyword>
<keyword evidence="5" id="KW-0812">Transmembrane</keyword>
<dbReference type="PANTHER" id="PTHR11777">
    <property type="entry name" value="ALANYL-TRNA SYNTHETASE"/>
    <property type="match status" value="1"/>
</dbReference>
<dbReference type="Gene3D" id="3.10.310.40">
    <property type="match status" value="1"/>
</dbReference>
<evidence type="ECO:0000256" key="3">
    <source>
        <dbReference type="ARBA" id="ARBA00022833"/>
    </source>
</evidence>
<comment type="caution">
    <text evidence="7">The sequence shown here is derived from an EMBL/GenBank/DDBJ whole genome shotgun (WGS) entry which is preliminary data.</text>
</comment>
<reference evidence="7 8" key="1">
    <citation type="submission" date="2021-07" db="EMBL/GenBank/DDBJ databases">
        <authorList>
            <person name="Palmer J.M."/>
        </authorList>
    </citation>
    <scope>NUCLEOTIDE SEQUENCE [LARGE SCALE GENOMIC DNA]</scope>
    <source>
        <strain evidence="7 8">AT_MEX2019</strain>
        <tissue evidence="7">Muscle</tissue>
    </source>
</reference>
<evidence type="ECO:0000256" key="1">
    <source>
        <dbReference type="ARBA" id="ARBA00022490"/>
    </source>
</evidence>